<protein>
    <submittedName>
        <fullName evidence="4">Alanine dehydrogenase</fullName>
        <ecNumber evidence="4">1.-.-.-</ecNumber>
    </submittedName>
</protein>
<evidence type="ECO:0000256" key="1">
    <source>
        <dbReference type="ARBA" id="ARBA00023002"/>
    </source>
</evidence>
<dbReference type="GO" id="GO:0005886">
    <property type="term" value="C:plasma membrane"/>
    <property type="evidence" value="ECO:0007669"/>
    <property type="project" value="TreeGrafter"/>
</dbReference>
<reference evidence="4" key="1">
    <citation type="journal article" date="2013" name="Environ. Microbiol.">
        <title>Microbiota from the distal guts of lean and obese adolescents exhibit partial functional redundancy besides clear differences in community structure.</title>
        <authorList>
            <person name="Ferrer M."/>
            <person name="Ruiz A."/>
            <person name="Lanza F."/>
            <person name="Haange S.B."/>
            <person name="Oberbach A."/>
            <person name="Till H."/>
            <person name="Bargiela R."/>
            <person name="Campoy C."/>
            <person name="Segura M.T."/>
            <person name="Richter M."/>
            <person name="von Bergen M."/>
            <person name="Seifert J."/>
            <person name="Suarez A."/>
        </authorList>
    </citation>
    <scope>NUCLEOTIDE SEQUENCE</scope>
</reference>
<dbReference type="SMART" id="SM01003">
    <property type="entry name" value="AlaDh_PNT_N"/>
    <property type="match status" value="1"/>
</dbReference>
<gene>
    <name evidence="4" type="ORF">OBE_06941</name>
</gene>
<feature type="domain" description="Alanine dehydrogenase/pyridine nucleotide transhydrogenase N-terminal" evidence="3">
    <location>
        <begin position="4"/>
        <end position="137"/>
    </location>
</feature>
<dbReference type="SUPFAM" id="SSF52283">
    <property type="entry name" value="Formate/glycerate dehydrogenase catalytic domain-like"/>
    <property type="match status" value="1"/>
</dbReference>
<keyword evidence="2" id="KW-0520">NAD</keyword>
<dbReference type="EMBL" id="AJWZ01004762">
    <property type="protein sequence ID" value="EKC64491.1"/>
    <property type="molecule type" value="Genomic_DNA"/>
</dbReference>
<proteinExistence type="predicted"/>
<evidence type="ECO:0000259" key="3">
    <source>
        <dbReference type="SMART" id="SM01003"/>
    </source>
</evidence>
<evidence type="ECO:0000313" key="4">
    <source>
        <dbReference type="EMBL" id="EKC64491.1"/>
    </source>
</evidence>
<dbReference type="GO" id="GO:0006524">
    <property type="term" value="P:alanine catabolic process"/>
    <property type="evidence" value="ECO:0007669"/>
    <property type="project" value="TreeGrafter"/>
</dbReference>
<organism evidence="4">
    <name type="scientific">human gut metagenome</name>
    <dbReference type="NCBI Taxonomy" id="408170"/>
    <lineage>
        <taxon>unclassified sequences</taxon>
        <taxon>metagenomes</taxon>
        <taxon>organismal metagenomes</taxon>
    </lineage>
</organism>
<dbReference type="FunFam" id="3.40.50.720:FF:000433">
    <property type="entry name" value="Alanine dehydrogenase 1"/>
    <property type="match status" value="1"/>
</dbReference>
<keyword evidence="1 4" id="KW-0560">Oxidoreductase</keyword>
<name>K1TYY3_9ZZZZ</name>
<dbReference type="PANTHER" id="PTHR42795">
    <property type="entry name" value="ALANINE DEHYDROGENASE"/>
    <property type="match status" value="1"/>
</dbReference>
<accession>K1TYY3</accession>
<dbReference type="GO" id="GO:0000286">
    <property type="term" value="F:alanine dehydrogenase activity"/>
    <property type="evidence" value="ECO:0007669"/>
    <property type="project" value="TreeGrafter"/>
</dbReference>
<evidence type="ECO:0000256" key="2">
    <source>
        <dbReference type="ARBA" id="ARBA00023027"/>
    </source>
</evidence>
<sequence length="168" mass="18005">MIIGVPKEIKNNENRVGMTPAGVAELVKKGHTVYVQATAGVNSGFSDDDYIAVGAKTLPTIEDTYAAADMIVKVKEPIAPEYKLIKKGQVVFTYFHFAADKLLTEAMIESGAVCIAYETVEKEDRSLPLLTPMSEVAGRMATQVGARFLEKPQGGKGKLMGGVTGVRP</sequence>
<dbReference type="PROSITE" id="PS00836">
    <property type="entry name" value="ALADH_PNT_1"/>
    <property type="match status" value="1"/>
</dbReference>
<dbReference type="EC" id="1.-.-.-" evidence="4"/>
<feature type="non-terminal residue" evidence="4">
    <location>
        <position position="168"/>
    </location>
</feature>
<dbReference type="InterPro" id="IPR008142">
    <property type="entry name" value="AlaDH/PNT_CS1"/>
</dbReference>
<comment type="caution">
    <text evidence="4">The sequence shown here is derived from an EMBL/GenBank/DDBJ whole genome shotgun (WGS) entry which is preliminary data.</text>
</comment>
<dbReference type="InterPro" id="IPR007886">
    <property type="entry name" value="AlaDH/PNT_N"/>
</dbReference>
<dbReference type="AlphaFoldDB" id="K1TYY3"/>
<dbReference type="PANTHER" id="PTHR42795:SF1">
    <property type="entry name" value="ALANINE DEHYDROGENASE"/>
    <property type="match status" value="1"/>
</dbReference>
<dbReference type="Gene3D" id="3.40.50.720">
    <property type="entry name" value="NAD(P)-binding Rossmann-like Domain"/>
    <property type="match status" value="2"/>
</dbReference>
<dbReference type="Pfam" id="PF05222">
    <property type="entry name" value="AlaDh_PNT_N"/>
    <property type="match status" value="1"/>
</dbReference>